<evidence type="ECO:0000256" key="2">
    <source>
        <dbReference type="ARBA" id="ARBA00004906"/>
    </source>
</evidence>
<proteinExistence type="predicted"/>
<feature type="region of interest" description="Disordered" evidence="10">
    <location>
        <begin position="324"/>
        <end position="343"/>
    </location>
</feature>
<evidence type="ECO:0000313" key="14">
    <source>
        <dbReference type="Proteomes" id="UP000708208"/>
    </source>
</evidence>
<evidence type="ECO:0000256" key="1">
    <source>
        <dbReference type="ARBA" id="ARBA00004123"/>
    </source>
</evidence>
<dbReference type="PANTHER" id="PTHR12420">
    <property type="entry name" value="PHD FINGER PROTEIN"/>
    <property type="match status" value="1"/>
</dbReference>
<keyword evidence="8" id="KW-0539">Nucleus</keyword>
<evidence type="ECO:0008006" key="15">
    <source>
        <dbReference type="Google" id="ProtNLM"/>
    </source>
</evidence>
<dbReference type="OrthoDB" id="512616at2759"/>
<evidence type="ECO:0000256" key="9">
    <source>
        <dbReference type="PROSITE-ProRule" id="PRU00175"/>
    </source>
</evidence>
<keyword evidence="7" id="KW-0862">Zinc</keyword>
<dbReference type="PANTHER" id="PTHR12420:SF42">
    <property type="entry name" value="G2_M PHASE-SPECIFIC E3 UBIQUITIN-PROTEIN LIGASE"/>
    <property type="match status" value="1"/>
</dbReference>
<feature type="non-terminal residue" evidence="13">
    <location>
        <position position="1"/>
    </location>
</feature>
<keyword evidence="4" id="KW-0479">Metal-binding</keyword>
<evidence type="ECO:0000256" key="3">
    <source>
        <dbReference type="ARBA" id="ARBA00022679"/>
    </source>
</evidence>
<dbReference type="InterPro" id="IPR001965">
    <property type="entry name" value="Znf_PHD"/>
</dbReference>
<evidence type="ECO:0000256" key="7">
    <source>
        <dbReference type="ARBA" id="ARBA00022833"/>
    </source>
</evidence>
<keyword evidence="3" id="KW-0808">Transferase</keyword>
<dbReference type="EMBL" id="CAJVCH010040722">
    <property type="protein sequence ID" value="CAG7716725.1"/>
    <property type="molecule type" value="Genomic_DNA"/>
</dbReference>
<evidence type="ECO:0000256" key="6">
    <source>
        <dbReference type="ARBA" id="ARBA00022786"/>
    </source>
</evidence>
<keyword evidence="5 9" id="KW-0863">Zinc-finger</keyword>
<dbReference type="GO" id="GO:0008270">
    <property type="term" value="F:zinc ion binding"/>
    <property type="evidence" value="ECO:0007669"/>
    <property type="project" value="UniProtKB-KW"/>
</dbReference>
<dbReference type="InterPro" id="IPR001841">
    <property type="entry name" value="Znf_RING"/>
</dbReference>
<feature type="domain" description="PHD-type" evidence="12">
    <location>
        <begin position="38"/>
        <end position="153"/>
    </location>
</feature>
<dbReference type="AlphaFoldDB" id="A0A8J2JAM7"/>
<gene>
    <name evidence="13" type="ORF">AFUS01_LOCUS6219</name>
</gene>
<keyword evidence="6" id="KW-0833">Ubl conjugation pathway</keyword>
<dbReference type="Pfam" id="PF13771">
    <property type="entry name" value="zf-HC5HC2H"/>
    <property type="match status" value="1"/>
</dbReference>
<evidence type="ECO:0000256" key="8">
    <source>
        <dbReference type="ARBA" id="ARBA00023242"/>
    </source>
</evidence>
<feature type="domain" description="RING-type" evidence="11">
    <location>
        <begin position="167"/>
        <end position="213"/>
    </location>
</feature>
<comment type="caution">
    <text evidence="13">The sequence shown here is derived from an EMBL/GenBank/DDBJ whole genome shotgun (WGS) entry which is preliminary data.</text>
</comment>
<dbReference type="PROSITE" id="PS51805">
    <property type="entry name" value="EPHD"/>
    <property type="match status" value="1"/>
</dbReference>
<evidence type="ECO:0000259" key="11">
    <source>
        <dbReference type="PROSITE" id="PS50089"/>
    </source>
</evidence>
<accession>A0A8J2JAM7</accession>
<sequence length="633" mass="71561">YLLGCIALPTRLDFLSFTFCQLHEIMNTLTAITETNPCFLCCFCKSGLVDDINLGQLFMYEGVVTHYFCMLFSAALSQHGSDNEGILGFLPQDIMAEVRRSWRLRCTYCNTAGASVGCCNKRCRTAFHFPCGLKHGANYQFFGNYESYCSEHVIYPKIVLSKKEWVCPICTSPVLNRPEAIQSSCCKSAVFHKECLQRLALSSGYFFKCPMCNNGKEFVHEMRSLGIFVPEQDASWEREPNAYEDLYYQHSQCDVANCLCPKGPSYSAQKGSWILARCRICGAAGTHKQCSNLTTVENWACEGCLVVELRTEKDKEVRQVMNTNTEKTKKCKQKSKDSSPDEQYQEAYVSARSGNRKVRNGRLQKRLGKKSWKMSDIVTQTTIKDIVGKRCNQKARLKKSPDSRWEITNPENVLSVAMHPVSENLNNIFEELPENFNEIGQEIIEANAELVWASQDFEIDIQSSIEIPSDYNLDSEKLQLAQLVTSAVVDVDVDCPDQMMVSKVNDIILTGENEVGNFNLPSQESHANNDTKKVSELIDIELNEKDRKEGENMLPLTELNTDVNSSSSPTKLSIQNPAQTEDISIDENQEDMLLKTKHLHATHWMDHPYCKPTSENVTSMNSSFSDTQPAHLF</sequence>
<comment type="subcellular location">
    <subcellularLocation>
        <location evidence="1">Nucleus</location>
    </subcellularLocation>
</comment>
<evidence type="ECO:0000256" key="4">
    <source>
        <dbReference type="ARBA" id="ARBA00022723"/>
    </source>
</evidence>
<organism evidence="13 14">
    <name type="scientific">Allacma fusca</name>
    <dbReference type="NCBI Taxonomy" id="39272"/>
    <lineage>
        <taxon>Eukaryota</taxon>
        <taxon>Metazoa</taxon>
        <taxon>Ecdysozoa</taxon>
        <taxon>Arthropoda</taxon>
        <taxon>Hexapoda</taxon>
        <taxon>Collembola</taxon>
        <taxon>Symphypleona</taxon>
        <taxon>Sminthuridae</taxon>
        <taxon>Allacma</taxon>
    </lineage>
</organism>
<dbReference type="InterPro" id="IPR059102">
    <property type="entry name" value="PHD_PHF7/G2E3-like"/>
</dbReference>
<dbReference type="Proteomes" id="UP000708208">
    <property type="component" value="Unassembled WGS sequence"/>
</dbReference>
<comment type="pathway">
    <text evidence="2">Protein modification; protein ubiquitination.</text>
</comment>
<protein>
    <recommendedName>
        <fullName evidence="15">PHD finger protein 7</fullName>
    </recommendedName>
</protein>
<evidence type="ECO:0000256" key="5">
    <source>
        <dbReference type="ARBA" id="ARBA00022771"/>
    </source>
</evidence>
<evidence type="ECO:0000313" key="13">
    <source>
        <dbReference type="EMBL" id="CAG7716725.1"/>
    </source>
</evidence>
<evidence type="ECO:0000256" key="10">
    <source>
        <dbReference type="SAM" id="MobiDB-lite"/>
    </source>
</evidence>
<dbReference type="SMART" id="SM00249">
    <property type="entry name" value="PHD"/>
    <property type="match status" value="2"/>
</dbReference>
<dbReference type="Pfam" id="PF26054">
    <property type="entry name" value="PHD_G2E3"/>
    <property type="match status" value="1"/>
</dbReference>
<dbReference type="InterPro" id="IPR051188">
    <property type="entry name" value="PHD-type_Zinc_Finger"/>
</dbReference>
<dbReference type="InterPro" id="IPR034732">
    <property type="entry name" value="EPHD"/>
</dbReference>
<dbReference type="GO" id="GO:0005634">
    <property type="term" value="C:nucleus"/>
    <property type="evidence" value="ECO:0007669"/>
    <property type="project" value="TreeGrafter"/>
</dbReference>
<name>A0A8J2JAM7_9HEXA</name>
<evidence type="ECO:0000259" key="12">
    <source>
        <dbReference type="PROSITE" id="PS51805"/>
    </source>
</evidence>
<dbReference type="CDD" id="cd15669">
    <property type="entry name" value="ePHD_PHF7_G2E3_like"/>
    <property type="match status" value="1"/>
</dbReference>
<keyword evidence="14" id="KW-1185">Reference proteome</keyword>
<dbReference type="InterPro" id="IPR042013">
    <property type="entry name" value="PHF7/G2E3_ePHD"/>
</dbReference>
<dbReference type="PROSITE" id="PS50089">
    <property type="entry name" value="ZF_RING_2"/>
    <property type="match status" value="1"/>
</dbReference>
<reference evidence="13" key="1">
    <citation type="submission" date="2021-06" db="EMBL/GenBank/DDBJ databases">
        <authorList>
            <person name="Hodson N. C."/>
            <person name="Mongue J. A."/>
            <person name="Jaron S. K."/>
        </authorList>
    </citation>
    <scope>NUCLEOTIDE SEQUENCE</scope>
</reference>